<organism evidence="2 3">
    <name type="scientific">Longispora fulva</name>
    <dbReference type="NCBI Taxonomy" id="619741"/>
    <lineage>
        <taxon>Bacteria</taxon>
        <taxon>Bacillati</taxon>
        <taxon>Actinomycetota</taxon>
        <taxon>Actinomycetes</taxon>
        <taxon>Micromonosporales</taxon>
        <taxon>Micromonosporaceae</taxon>
        <taxon>Longispora</taxon>
    </lineage>
</organism>
<keyword evidence="3" id="KW-1185">Reference proteome</keyword>
<evidence type="ECO:0000256" key="1">
    <source>
        <dbReference type="SAM" id="Phobius"/>
    </source>
</evidence>
<dbReference type="Proteomes" id="UP000622552">
    <property type="component" value="Unassembled WGS sequence"/>
</dbReference>
<comment type="caution">
    <text evidence="2">The sequence shown here is derived from an EMBL/GenBank/DDBJ whole genome shotgun (WGS) entry which is preliminary data.</text>
</comment>
<accession>A0A8J7KIF2</accession>
<keyword evidence="1" id="KW-0812">Transmembrane</keyword>
<keyword evidence="1" id="KW-0472">Membrane</keyword>
<sequence>MTTSTQLRRRVGFGAGVAANLVALGYFALDDGRTADAAALFDEAEGQAAASGAHAVAAWVTEARAKLG</sequence>
<evidence type="ECO:0000313" key="2">
    <source>
        <dbReference type="EMBL" id="MBG6136099.1"/>
    </source>
</evidence>
<proteinExistence type="predicted"/>
<gene>
    <name evidence="2" type="ORF">IW245_002293</name>
</gene>
<keyword evidence="1" id="KW-1133">Transmembrane helix</keyword>
<protein>
    <submittedName>
        <fullName evidence="2">Uncharacterized protein</fullName>
    </submittedName>
</protein>
<evidence type="ECO:0000313" key="3">
    <source>
        <dbReference type="Proteomes" id="UP000622552"/>
    </source>
</evidence>
<dbReference type="AlphaFoldDB" id="A0A8J7KIF2"/>
<dbReference type="RefSeq" id="WP_231398760.1">
    <property type="nucleotide sequence ID" value="NZ_BONS01000001.1"/>
</dbReference>
<name>A0A8J7KIF2_9ACTN</name>
<dbReference type="EMBL" id="JADOUF010000001">
    <property type="protein sequence ID" value="MBG6136099.1"/>
    <property type="molecule type" value="Genomic_DNA"/>
</dbReference>
<reference evidence="2" key="1">
    <citation type="submission" date="2020-11" db="EMBL/GenBank/DDBJ databases">
        <title>Sequencing the genomes of 1000 actinobacteria strains.</title>
        <authorList>
            <person name="Klenk H.-P."/>
        </authorList>
    </citation>
    <scope>NUCLEOTIDE SEQUENCE</scope>
    <source>
        <strain evidence="2">DSM 45356</strain>
    </source>
</reference>
<feature type="transmembrane region" description="Helical" evidence="1">
    <location>
        <begin position="12"/>
        <end position="29"/>
    </location>
</feature>